<dbReference type="SUPFAM" id="SSF52980">
    <property type="entry name" value="Restriction endonuclease-like"/>
    <property type="match status" value="1"/>
</dbReference>
<dbReference type="InterPro" id="IPR011335">
    <property type="entry name" value="Restrct_endonuc-II-like"/>
</dbReference>
<dbReference type="EMBL" id="LAZR01000146">
    <property type="protein sequence ID" value="KKN86522.1"/>
    <property type="molecule type" value="Genomic_DNA"/>
</dbReference>
<accession>A0A0F9UGM6</accession>
<sequence>MRSLKDFDKWVFGARELIVTGDTREPKDVRGGELIAAARQVGIPYRVQPLPWGDFQIYDTLWERKTIGDLYEKWNKNEMPYQLNGMVEFCVEHNLVPALFVHGNIEKYIDMRKEVTRNYLERSDILNIISEIKLRYPLISILAFFGTDNHPDITPKNTLLYALESIMFMAQESEKLSRQIKYETPARYNKLKDPNLLFLARGLKIPIDVAERLIVTFGNIKKILQATDNQLIAIQGVHLKTLAKINKLRGS</sequence>
<gene>
    <name evidence="1" type="ORF">LCGC14_0266980</name>
</gene>
<dbReference type="Gene3D" id="1.10.150.20">
    <property type="entry name" value="5' to 3' exonuclease, C-terminal subdomain"/>
    <property type="match status" value="1"/>
</dbReference>
<reference evidence="1" key="1">
    <citation type="journal article" date="2015" name="Nature">
        <title>Complex archaea that bridge the gap between prokaryotes and eukaryotes.</title>
        <authorList>
            <person name="Spang A."/>
            <person name="Saw J.H."/>
            <person name="Jorgensen S.L."/>
            <person name="Zaremba-Niedzwiedzka K."/>
            <person name="Martijn J."/>
            <person name="Lind A.E."/>
            <person name="van Eijk R."/>
            <person name="Schleper C."/>
            <person name="Guy L."/>
            <person name="Ettema T.J."/>
        </authorList>
    </citation>
    <scope>NUCLEOTIDE SEQUENCE</scope>
</reference>
<organism evidence="1">
    <name type="scientific">marine sediment metagenome</name>
    <dbReference type="NCBI Taxonomy" id="412755"/>
    <lineage>
        <taxon>unclassified sequences</taxon>
        <taxon>metagenomes</taxon>
        <taxon>ecological metagenomes</taxon>
    </lineage>
</organism>
<name>A0A0F9UGM6_9ZZZZ</name>
<protein>
    <recommendedName>
        <fullName evidence="2">ERCC4 domain-containing protein</fullName>
    </recommendedName>
</protein>
<dbReference type="Gene3D" id="3.40.50.10130">
    <property type="match status" value="1"/>
</dbReference>
<dbReference type="AlphaFoldDB" id="A0A0F9UGM6"/>
<proteinExistence type="predicted"/>
<evidence type="ECO:0000313" key="1">
    <source>
        <dbReference type="EMBL" id="KKN86522.1"/>
    </source>
</evidence>
<evidence type="ECO:0008006" key="2">
    <source>
        <dbReference type="Google" id="ProtNLM"/>
    </source>
</evidence>
<comment type="caution">
    <text evidence="1">The sequence shown here is derived from an EMBL/GenBank/DDBJ whole genome shotgun (WGS) entry which is preliminary data.</text>
</comment>